<gene>
    <name evidence="3" type="ORF">D1610_10070</name>
</gene>
<dbReference type="Proteomes" id="UP000266693">
    <property type="component" value="Unassembled WGS sequence"/>
</dbReference>
<dbReference type="SUPFAM" id="SSF88723">
    <property type="entry name" value="PIN domain-like"/>
    <property type="match status" value="1"/>
</dbReference>
<evidence type="ECO:0000313" key="3">
    <source>
        <dbReference type="EMBL" id="RHW17760.1"/>
    </source>
</evidence>
<dbReference type="InterPro" id="IPR044153">
    <property type="entry name" value="PIN_Pae0151-like"/>
</dbReference>
<proteinExistence type="predicted"/>
<comment type="caution">
    <text evidence="3">The sequence shown here is derived from an EMBL/GenBank/DDBJ whole genome shotgun (WGS) entry which is preliminary data.</text>
</comment>
<dbReference type="InterPro" id="IPR002716">
    <property type="entry name" value="PIN_dom"/>
</dbReference>
<reference evidence="3 4" key="1">
    <citation type="submission" date="2018-08" db="EMBL/GenBank/DDBJ databases">
        <title>The multiple taxonomic identification of Sphingomonas gilva.</title>
        <authorList>
            <person name="Zhu D."/>
            <person name="Zheng S."/>
        </authorList>
    </citation>
    <scope>NUCLEOTIDE SEQUENCE [LARGE SCALE GENOMIC DNA]</scope>
    <source>
        <strain evidence="3 4">ZDH117</strain>
    </source>
</reference>
<feature type="domain" description="PIN" evidence="2">
    <location>
        <begin position="14"/>
        <end position="138"/>
    </location>
</feature>
<protein>
    <submittedName>
        <fullName evidence="3">PIN domain-containing protein</fullName>
    </submittedName>
</protein>
<evidence type="ECO:0000259" key="2">
    <source>
        <dbReference type="Pfam" id="PF01850"/>
    </source>
</evidence>
<dbReference type="InterPro" id="IPR029060">
    <property type="entry name" value="PIN-like_dom_sf"/>
</dbReference>
<dbReference type="PANTHER" id="PTHR35901:SF1">
    <property type="entry name" value="EXONUCLEASE VAPC9"/>
    <property type="match status" value="1"/>
</dbReference>
<dbReference type="PANTHER" id="PTHR35901">
    <property type="entry name" value="RIBONUCLEASE VAPC3"/>
    <property type="match status" value="1"/>
</dbReference>
<organism evidence="3 4">
    <name type="scientific">Sphingomonas gilva</name>
    <dbReference type="NCBI Taxonomy" id="2305907"/>
    <lineage>
        <taxon>Bacteria</taxon>
        <taxon>Pseudomonadati</taxon>
        <taxon>Pseudomonadota</taxon>
        <taxon>Alphaproteobacteria</taxon>
        <taxon>Sphingomonadales</taxon>
        <taxon>Sphingomonadaceae</taxon>
        <taxon>Sphingomonas</taxon>
    </lineage>
</organism>
<dbReference type="EMBL" id="QWLV01000003">
    <property type="protein sequence ID" value="RHW17760.1"/>
    <property type="molecule type" value="Genomic_DNA"/>
</dbReference>
<dbReference type="AlphaFoldDB" id="A0A396RMW7"/>
<keyword evidence="1" id="KW-0460">Magnesium</keyword>
<keyword evidence="4" id="KW-1185">Reference proteome</keyword>
<sequence length="151" mass="16489">MDRVEERGASVTKYVADASVVGPLLFKDEADALFPGLLDSFVAGECLVPGHWRLEIANQMLVGMRRKRATPQEADTLTAMFGQLPIAVDAETSERALGATYRLAVSHNLTIYDAAYLELALRRRLPLLSFDRDLLKAAAAENVPLFDTGAP</sequence>
<evidence type="ECO:0000256" key="1">
    <source>
        <dbReference type="ARBA" id="ARBA00022842"/>
    </source>
</evidence>
<evidence type="ECO:0000313" key="4">
    <source>
        <dbReference type="Proteomes" id="UP000266693"/>
    </source>
</evidence>
<dbReference type="OrthoDB" id="9798446at2"/>
<accession>A0A396RMW7</accession>
<dbReference type="InterPro" id="IPR051619">
    <property type="entry name" value="TypeII_TA_RNase_PINc/VapC"/>
</dbReference>
<name>A0A396RMW7_9SPHN</name>
<dbReference type="CDD" id="cd09873">
    <property type="entry name" value="PIN_Pae0151-like"/>
    <property type="match status" value="1"/>
</dbReference>
<dbReference type="Pfam" id="PF01850">
    <property type="entry name" value="PIN"/>
    <property type="match status" value="1"/>
</dbReference>
<dbReference type="Gene3D" id="3.40.50.1010">
    <property type="entry name" value="5'-nuclease"/>
    <property type="match status" value="1"/>
</dbReference>